<dbReference type="EMBL" id="UAVU01000010">
    <property type="protein sequence ID" value="SQC93546.1"/>
    <property type="molecule type" value="Genomic_DNA"/>
</dbReference>
<evidence type="ECO:0000256" key="2">
    <source>
        <dbReference type="ARBA" id="ARBA00023002"/>
    </source>
</evidence>
<evidence type="ECO:0000313" key="5">
    <source>
        <dbReference type="EMBL" id="SQC93546.1"/>
    </source>
</evidence>
<dbReference type="GO" id="GO:0008957">
    <property type="term" value="F:phenylacetaldehyde dehydrogenase (NAD+) activity"/>
    <property type="evidence" value="ECO:0007669"/>
    <property type="project" value="UniProtKB-EC"/>
</dbReference>
<dbReference type="AlphaFoldDB" id="A0A2X3J1W6"/>
<evidence type="ECO:0000256" key="3">
    <source>
        <dbReference type="ARBA" id="ARBA00023027"/>
    </source>
</evidence>
<proteinExistence type="inferred from homology"/>
<protein>
    <submittedName>
        <fullName evidence="5">Phenylacetaldehyde dehydrogenase</fullName>
        <ecNumber evidence="5">1.2.1.39</ecNumber>
    </submittedName>
</protein>
<evidence type="ECO:0000313" key="6">
    <source>
        <dbReference type="Proteomes" id="UP000251197"/>
    </source>
</evidence>
<dbReference type="Pfam" id="PF00171">
    <property type="entry name" value="Aldedh"/>
    <property type="match status" value="1"/>
</dbReference>
<dbReference type="PANTHER" id="PTHR43860:SF2">
    <property type="entry name" value="BETAINE ALDEHYDE DEHYDROGENASE-RELATED"/>
    <property type="match status" value="1"/>
</dbReference>
<dbReference type="InterPro" id="IPR015590">
    <property type="entry name" value="Aldehyde_DH_dom"/>
</dbReference>
<dbReference type="PANTHER" id="PTHR43860">
    <property type="entry name" value="BETAINE ALDEHYDE DEHYDROGENASE"/>
    <property type="match status" value="1"/>
</dbReference>
<dbReference type="InterPro" id="IPR016161">
    <property type="entry name" value="Ald_DH/histidinol_DH"/>
</dbReference>
<dbReference type="InterPro" id="IPR016162">
    <property type="entry name" value="Ald_DH_N"/>
</dbReference>
<feature type="domain" description="Aldehyde dehydrogenase" evidence="4">
    <location>
        <begin position="29"/>
        <end position="81"/>
    </location>
</feature>
<sequence>MTEPETVSVLGNVRQFLQRSHGLYIDGGWQASDSEERLPVFNPADGQQISSSADASAADVDRAVTSAWRAFSSGVWANMLPAGAKESCCVSRICLRKIRKNWRSLRHLNRANLSTFPARLRLAAR</sequence>
<gene>
    <name evidence="5" type="primary">feaB_1</name>
    <name evidence="5" type="ORF">NCTC12120_06660</name>
</gene>
<evidence type="ECO:0000256" key="1">
    <source>
        <dbReference type="ARBA" id="ARBA00009986"/>
    </source>
</evidence>
<dbReference type="SUPFAM" id="SSF53720">
    <property type="entry name" value="ALDH-like"/>
    <property type="match status" value="1"/>
</dbReference>
<name>A0A2X3J1W6_9ENTR</name>
<evidence type="ECO:0000259" key="4">
    <source>
        <dbReference type="Pfam" id="PF00171"/>
    </source>
</evidence>
<organism evidence="5 6">
    <name type="scientific">Cedecea neteri</name>
    <dbReference type="NCBI Taxonomy" id="158822"/>
    <lineage>
        <taxon>Bacteria</taxon>
        <taxon>Pseudomonadati</taxon>
        <taxon>Pseudomonadota</taxon>
        <taxon>Gammaproteobacteria</taxon>
        <taxon>Enterobacterales</taxon>
        <taxon>Enterobacteriaceae</taxon>
        <taxon>Cedecea</taxon>
    </lineage>
</organism>
<dbReference type="Proteomes" id="UP000251197">
    <property type="component" value="Unassembled WGS sequence"/>
</dbReference>
<dbReference type="EC" id="1.2.1.39" evidence="5"/>
<dbReference type="Gene3D" id="3.40.605.10">
    <property type="entry name" value="Aldehyde Dehydrogenase, Chain A, domain 1"/>
    <property type="match status" value="1"/>
</dbReference>
<keyword evidence="2 5" id="KW-0560">Oxidoreductase</keyword>
<accession>A0A2X3J1W6</accession>
<reference evidence="5 6" key="1">
    <citation type="submission" date="2018-06" db="EMBL/GenBank/DDBJ databases">
        <authorList>
            <consortium name="Pathogen Informatics"/>
            <person name="Doyle S."/>
        </authorList>
    </citation>
    <scope>NUCLEOTIDE SEQUENCE [LARGE SCALE GENOMIC DNA]</scope>
    <source>
        <strain evidence="5 6">NCTC12120</strain>
    </source>
</reference>
<comment type="similarity">
    <text evidence="1">Belongs to the aldehyde dehydrogenase family.</text>
</comment>
<keyword evidence="3" id="KW-0520">NAD</keyword>